<proteinExistence type="predicted"/>
<evidence type="ECO:0000313" key="11">
    <source>
        <dbReference type="Proteomes" id="UP000005204"/>
    </source>
</evidence>
<dbReference type="PROSITE" id="PS50878">
    <property type="entry name" value="RT_POL"/>
    <property type="match status" value="1"/>
</dbReference>
<dbReference type="Pfam" id="PF17917">
    <property type="entry name" value="RT_RNaseH"/>
    <property type="match status" value="1"/>
</dbReference>
<dbReference type="InterPro" id="IPR000477">
    <property type="entry name" value="RT_dom"/>
</dbReference>
<evidence type="ECO:0000256" key="5">
    <source>
        <dbReference type="ARBA" id="ARBA00022759"/>
    </source>
</evidence>
<dbReference type="SMR" id="A0A8R2LWJ2"/>
<dbReference type="FunFam" id="1.10.340.70:FF:000003">
    <property type="entry name" value="Protein CBG25708"/>
    <property type="match status" value="1"/>
</dbReference>
<reference evidence="11" key="1">
    <citation type="journal article" date="2008" name="Insect Biochem. Mol. Biol.">
        <title>The genome of a lepidopteran model insect, the silkworm Bombyx mori.</title>
        <authorList>
            <consortium name="International Silkworm Genome Consortium"/>
        </authorList>
    </citation>
    <scope>NUCLEOTIDE SEQUENCE [LARGE SCALE GENOMIC DNA]</scope>
    <source>
        <strain evidence="11">p50T</strain>
    </source>
</reference>
<dbReference type="FunFam" id="3.30.420.10:FF:000063">
    <property type="entry name" value="Retrovirus-related Pol polyprotein from transposon 297-like Protein"/>
    <property type="match status" value="1"/>
</dbReference>
<dbReference type="CDD" id="cd01647">
    <property type="entry name" value="RT_LTR"/>
    <property type="match status" value="1"/>
</dbReference>
<keyword evidence="6" id="KW-0378">Hydrolase</keyword>
<keyword evidence="4" id="KW-0540">Nuclease</keyword>
<dbReference type="Proteomes" id="UP000005204">
    <property type="component" value="Unassembled WGS sequence"/>
</dbReference>
<keyword evidence="7" id="KW-0695">RNA-directed DNA polymerase</keyword>
<dbReference type="InterPro" id="IPR043128">
    <property type="entry name" value="Rev_trsase/Diguanyl_cyclase"/>
</dbReference>
<dbReference type="Gene3D" id="3.30.70.270">
    <property type="match status" value="2"/>
</dbReference>
<accession>A0A8R2LWJ2</accession>
<dbReference type="InterPro" id="IPR041588">
    <property type="entry name" value="Integrase_H2C2"/>
</dbReference>
<name>A0A8R2LWJ2_BOMMO</name>
<dbReference type="InterPro" id="IPR050951">
    <property type="entry name" value="Retrovirus_Pol_polyprotein"/>
</dbReference>
<dbReference type="GO" id="GO:0015074">
    <property type="term" value="P:DNA integration"/>
    <property type="evidence" value="ECO:0007669"/>
    <property type="project" value="InterPro"/>
</dbReference>
<dbReference type="InterPro" id="IPR036397">
    <property type="entry name" value="RNaseH_sf"/>
</dbReference>
<dbReference type="InterPro" id="IPR041373">
    <property type="entry name" value="RT_RNaseH"/>
</dbReference>
<dbReference type="InterPro" id="IPR012337">
    <property type="entry name" value="RNaseH-like_sf"/>
</dbReference>
<evidence type="ECO:0000256" key="1">
    <source>
        <dbReference type="ARBA" id="ARBA00012493"/>
    </source>
</evidence>
<dbReference type="FunFam" id="3.30.70.270:FF:000026">
    <property type="entry name" value="Transposon Ty3-G Gag-Pol polyprotein"/>
    <property type="match status" value="1"/>
</dbReference>
<dbReference type="GO" id="GO:0003676">
    <property type="term" value="F:nucleic acid binding"/>
    <property type="evidence" value="ECO:0007669"/>
    <property type="project" value="InterPro"/>
</dbReference>
<dbReference type="InterPro" id="IPR043502">
    <property type="entry name" value="DNA/RNA_pol_sf"/>
</dbReference>
<dbReference type="GO" id="GO:0042575">
    <property type="term" value="C:DNA polymerase complex"/>
    <property type="evidence" value="ECO:0007669"/>
    <property type="project" value="UniProtKB-ARBA"/>
</dbReference>
<dbReference type="Pfam" id="PF17921">
    <property type="entry name" value="Integrase_H2C2"/>
    <property type="match status" value="1"/>
</dbReference>
<feature type="domain" description="Integrase catalytic" evidence="9">
    <location>
        <begin position="763"/>
        <end position="923"/>
    </location>
</feature>
<dbReference type="Gene3D" id="3.10.10.10">
    <property type="entry name" value="HIV Type 1 Reverse Transcriptase, subunit A, domain 1"/>
    <property type="match status" value="1"/>
</dbReference>
<dbReference type="AlphaFoldDB" id="A0A8R2LWJ2"/>
<dbReference type="GO" id="GO:0003964">
    <property type="term" value="F:RNA-directed DNA polymerase activity"/>
    <property type="evidence" value="ECO:0007669"/>
    <property type="project" value="UniProtKB-KW"/>
</dbReference>
<protein>
    <recommendedName>
        <fullName evidence="1">RNA-directed DNA polymerase</fullName>
        <ecNumber evidence="1">2.7.7.49</ecNumber>
    </recommendedName>
</protein>
<dbReference type="CDD" id="cd09274">
    <property type="entry name" value="RNase_HI_RT_Ty3"/>
    <property type="match status" value="1"/>
</dbReference>
<evidence type="ECO:0000259" key="9">
    <source>
        <dbReference type="PROSITE" id="PS50994"/>
    </source>
</evidence>
<evidence type="ECO:0000256" key="3">
    <source>
        <dbReference type="ARBA" id="ARBA00022695"/>
    </source>
</evidence>
<evidence type="ECO:0000256" key="6">
    <source>
        <dbReference type="ARBA" id="ARBA00022801"/>
    </source>
</evidence>
<keyword evidence="5" id="KW-0255">Endonuclease</keyword>
<evidence type="ECO:0000256" key="2">
    <source>
        <dbReference type="ARBA" id="ARBA00022679"/>
    </source>
</evidence>
<feature type="domain" description="Reverse transcriptase" evidence="8">
    <location>
        <begin position="217"/>
        <end position="394"/>
    </location>
</feature>
<dbReference type="EC" id="2.7.7.49" evidence="1"/>
<dbReference type="Gene3D" id="1.10.340.70">
    <property type="match status" value="1"/>
</dbReference>
<dbReference type="SUPFAM" id="SSF53098">
    <property type="entry name" value="Ribonuclease H-like"/>
    <property type="match status" value="1"/>
</dbReference>
<dbReference type="Pfam" id="PF00078">
    <property type="entry name" value="RVT_1"/>
    <property type="match status" value="1"/>
</dbReference>
<dbReference type="GO" id="GO:0004519">
    <property type="term" value="F:endonuclease activity"/>
    <property type="evidence" value="ECO:0007669"/>
    <property type="project" value="UniProtKB-KW"/>
</dbReference>
<evidence type="ECO:0000256" key="7">
    <source>
        <dbReference type="ARBA" id="ARBA00022918"/>
    </source>
</evidence>
<dbReference type="EnsemblMetazoa" id="XM_038011832.1">
    <property type="protein sequence ID" value="XP_037867760.1"/>
    <property type="gene ID" value="LOC119628661"/>
</dbReference>
<evidence type="ECO:0000313" key="10">
    <source>
        <dbReference type="EnsemblMetazoa" id="XP_037867760.1"/>
    </source>
</evidence>
<keyword evidence="2" id="KW-0808">Transferase</keyword>
<dbReference type="PANTHER" id="PTHR37984:SF7">
    <property type="entry name" value="INTEGRASE CATALYTIC DOMAIN-CONTAINING PROTEIN"/>
    <property type="match status" value="1"/>
</dbReference>
<sequence>MEHARPPAELSLDGGPAARSEAWRQWRKLFEVFLKASGVSKEPKEVQASLLVNLIGSAGYEVYTTFTFNEGESEDDIGCVLNKFDKYFGAKPNIIVRRYKFFTRDQEDGENIDQYITALRVLSQQCEFSELHESLLRDRIVCGVNNNTVRDRLLRTDDLTLVKALQLCQAAEMSKEDSKYINCAADSVQVSAVQNRSGERSGIKGKLLDELRRMEELGVVRKVTHPTDWVNAIVLIAKKDGGIRVCLDPRPLNRAVRRAQYTLPTVSELAARLRGATVFSVLDARCGFWMVQIDDASADLCTFGTPFGRYQFLRLPYGINCAPEVFHAKLRQHLEDLDGVESFIDDVIIWGRTKEEHDRRLECLLQRAKEVGIKFNRDKCKFGVPEITYLGHKFDANGMRADDSKVKAILEMPYPKDRKALERFLGMVNYLAKFISNYSESVNVLRTLLKKESEWFWESHHSEAVDKLKMKLSCAPVLALYSESVPIVVSVDASSVALGAVLLQDGRPVEFASLTLTDTQTRYAHIEKEMLAIVFGIERFRQYIYGRSDVTVHTDHKPLEALFNKPLVSVPARLQRMMMRVQGYDFKVVYTPGKNMYIADTLSRAPLNEMMNDRVSSEVNVQTCFMIENIPYSNKKLEVIKKETETDSDCRCLIKYIKHGWPKNRRDVNEKIKVFWPYREELHYIEGIIFKGERVFIPRVLRDDMLLRVHEGHLGIEKCKRRAREVMFWPGLSEDVEREVRRCAACALHAPRPRRQPLLQHPVPALPWHKLASDIFEYRKKSYIILVDYFSNYVEVGQLANISSKHVINFLREQFARHGIPAQLVTDNGPAYSSREFRMFMHDWEVHHETSSPHYPQSNGKSERTVQCVKNLLKKCIDSGQDFYLSLLNFRTTPRNGLDSPAQILMGRRLNTKLPTSAELLRAKVDNERNYKAIMMNREKIKKHYDRSAKLLKPLLSGDKATLIGNGVRKPVTIVEGTSQPRSYIIEDDCGSRFRRTRIDKIQIATTGNLKKRNYKVWKAMWVWAALEAPYLQRS</sequence>
<dbReference type="InterPro" id="IPR001584">
    <property type="entry name" value="Integrase_cat-core"/>
</dbReference>
<keyword evidence="11" id="KW-1185">Reference proteome</keyword>
<evidence type="ECO:0000259" key="8">
    <source>
        <dbReference type="PROSITE" id="PS50878"/>
    </source>
</evidence>
<dbReference type="PANTHER" id="PTHR37984">
    <property type="entry name" value="PROTEIN CBG26694"/>
    <property type="match status" value="1"/>
</dbReference>
<dbReference type="Gene3D" id="3.30.420.10">
    <property type="entry name" value="Ribonuclease H-like superfamily/Ribonuclease H"/>
    <property type="match status" value="1"/>
</dbReference>
<evidence type="ECO:0000256" key="4">
    <source>
        <dbReference type="ARBA" id="ARBA00022722"/>
    </source>
</evidence>
<reference evidence="10" key="2">
    <citation type="submission" date="2022-06" db="UniProtKB">
        <authorList>
            <consortium name="EnsemblMetazoa"/>
        </authorList>
    </citation>
    <scope>IDENTIFICATION</scope>
    <source>
        <strain evidence="10">p50T (Dazao)</strain>
    </source>
</reference>
<dbReference type="SUPFAM" id="SSF56672">
    <property type="entry name" value="DNA/RNA polymerases"/>
    <property type="match status" value="1"/>
</dbReference>
<dbReference type="PROSITE" id="PS50994">
    <property type="entry name" value="INTEGRASE"/>
    <property type="match status" value="1"/>
</dbReference>
<keyword evidence="3" id="KW-0548">Nucleotidyltransferase</keyword>
<dbReference type="GO" id="GO:0016787">
    <property type="term" value="F:hydrolase activity"/>
    <property type="evidence" value="ECO:0007669"/>
    <property type="project" value="UniProtKB-KW"/>
</dbReference>
<organism evidence="10 11">
    <name type="scientific">Bombyx mori</name>
    <name type="common">Silk moth</name>
    <dbReference type="NCBI Taxonomy" id="7091"/>
    <lineage>
        <taxon>Eukaryota</taxon>
        <taxon>Metazoa</taxon>
        <taxon>Ecdysozoa</taxon>
        <taxon>Arthropoda</taxon>
        <taxon>Hexapoda</taxon>
        <taxon>Insecta</taxon>
        <taxon>Pterygota</taxon>
        <taxon>Neoptera</taxon>
        <taxon>Endopterygota</taxon>
        <taxon>Lepidoptera</taxon>
        <taxon>Glossata</taxon>
        <taxon>Ditrysia</taxon>
        <taxon>Bombycoidea</taxon>
        <taxon>Bombycidae</taxon>
        <taxon>Bombycinae</taxon>
        <taxon>Bombyx</taxon>
    </lineage>
</organism>
<dbReference type="Pfam" id="PF00665">
    <property type="entry name" value="rve"/>
    <property type="match status" value="1"/>
</dbReference>